<accession>A0ABT3FSG7</accession>
<dbReference type="InterPro" id="IPR007712">
    <property type="entry name" value="RelE/ParE_toxin"/>
</dbReference>
<dbReference type="RefSeq" id="WP_264501882.1">
    <property type="nucleotide sequence ID" value="NZ_JAPDDS010000007.1"/>
</dbReference>
<dbReference type="Pfam" id="PF05016">
    <property type="entry name" value="ParE_toxin"/>
    <property type="match status" value="1"/>
</dbReference>
<organism evidence="2 3">
    <name type="scientific">Luteolibacter flavescens</name>
    <dbReference type="NCBI Taxonomy" id="1859460"/>
    <lineage>
        <taxon>Bacteria</taxon>
        <taxon>Pseudomonadati</taxon>
        <taxon>Verrucomicrobiota</taxon>
        <taxon>Verrucomicrobiia</taxon>
        <taxon>Verrucomicrobiales</taxon>
        <taxon>Verrucomicrobiaceae</taxon>
        <taxon>Luteolibacter</taxon>
    </lineage>
</organism>
<dbReference type="InterPro" id="IPR035093">
    <property type="entry name" value="RelE/ParE_toxin_dom_sf"/>
</dbReference>
<sequence length="99" mass="11715">MNVRFLTVCLAEIEEALTRYEDQSPELPERILSEIADAVEKLSPFPEAFHLLSPPYRRVLLSKFPYILFFRVDPDEVVVVAFFHQHSDPKKWRSLLRNR</sequence>
<keyword evidence="3" id="KW-1185">Reference proteome</keyword>
<protein>
    <submittedName>
        <fullName evidence="2">Type II toxin-antitoxin system RelE/ParE family toxin</fullName>
    </submittedName>
</protein>
<dbReference type="Gene3D" id="3.30.2310.20">
    <property type="entry name" value="RelE-like"/>
    <property type="match status" value="1"/>
</dbReference>
<evidence type="ECO:0000256" key="1">
    <source>
        <dbReference type="ARBA" id="ARBA00022649"/>
    </source>
</evidence>
<proteinExistence type="predicted"/>
<keyword evidence="1" id="KW-1277">Toxin-antitoxin system</keyword>
<reference evidence="2 3" key="1">
    <citation type="submission" date="2022-10" db="EMBL/GenBank/DDBJ databases">
        <title>Luteolibacter flavescens strain MCCC 1K03193, whole genome shotgun sequencing project.</title>
        <authorList>
            <person name="Zhao G."/>
            <person name="Shen L."/>
        </authorList>
    </citation>
    <scope>NUCLEOTIDE SEQUENCE [LARGE SCALE GENOMIC DNA]</scope>
    <source>
        <strain evidence="2 3">MCCC 1K03193</strain>
    </source>
</reference>
<dbReference type="Proteomes" id="UP001207930">
    <property type="component" value="Unassembled WGS sequence"/>
</dbReference>
<comment type="caution">
    <text evidence="2">The sequence shown here is derived from an EMBL/GenBank/DDBJ whole genome shotgun (WGS) entry which is preliminary data.</text>
</comment>
<gene>
    <name evidence="2" type="ORF">OKA04_14395</name>
</gene>
<evidence type="ECO:0000313" key="3">
    <source>
        <dbReference type="Proteomes" id="UP001207930"/>
    </source>
</evidence>
<name>A0ABT3FSG7_9BACT</name>
<dbReference type="EMBL" id="JAPDDS010000007">
    <property type="protein sequence ID" value="MCW1885925.1"/>
    <property type="molecule type" value="Genomic_DNA"/>
</dbReference>
<evidence type="ECO:0000313" key="2">
    <source>
        <dbReference type="EMBL" id="MCW1885925.1"/>
    </source>
</evidence>